<proteinExistence type="predicted"/>
<organism evidence="1 2">
    <name type="scientific">Agrilactobacillus composti DSM 18527 = JCM 14202</name>
    <dbReference type="NCBI Taxonomy" id="1423734"/>
    <lineage>
        <taxon>Bacteria</taxon>
        <taxon>Bacillati</taxon>
        <taxon>Bacillota</taxon>
        <taxon>Bacilli</taxon>
        <taxon>Lactobacillales</taxon>
        <taxon>Lactobacillaceae</taxon>
        <taxon>Agrilactobacillus</taxon>
    </lineage>
</organism>
<dbReference type="AlphaFoldDB" id="A0A0R1XLI4"/>
<accession>A0A0R1XLI4</accession>
<gene>
    <name evidence="1" type="ORF">FC83_GL001134</name>
</gene>
<reference evidence="1 2" key="1">
    <citation type="journal article" date="2015" name="Genome Announc.">
        <title>Expanding the biotechnology potential of lactobacilli through comparative genomics of 213 strains and associated genera.</title>
        <authorList>
            <person name="Sun Z."/>
            <person name="Harris H.M."/>
            <person name="McCann A."/>
            <person name="Guo C."/>
            <person name="Argimon S."/>
            <person name="Zhang W."/>
            <person name="Yang X."/>
            <person name="Jeffery I.B."/>
            <person name="Cooney J.C."/>
            <person name="Kagawa T.F."/>
            <person name="Liu W."/>
            <person name="Song Y."/>
            <person name="Salvetti E."/>
            <person name="Wrobel A."/>
            <person name="Rasinkangas P."/>
            <person name="Parkhill J."/>
            <person name="Rea M.C."/>
            <person name="O'Sullivan O."/>
            <person name="Ritari J."/>
            <person name="Douillard F.P."/>
            <person name="Paul Ross R."/>
            <person name="Yang R."/>
            <person name="Briner A.E."/>
            <person name="Felis G.E."/>
            <person name="de Vos W.M."/>
            <person name="Barrangou R."/>
            <person name="Klaenhammer T.R."/>
            <person name="Caufield P.W."/>
            <person name="Cui Y."/>
            <person name="Zhang H."/>
            <person name="O'Toole P.W."/>
        </authorList>
    </citation>
    <scope>NUCLEOTIDE SEQUENCE [LARGE SCALE GENOMIC DNA]</scope>
    <source>
        <strain evidence="1 2">DSM 18527</strain>
    </source>
</reference>
<dbReference type="PANTHER" id="PTHR42999:SF1">
    <property type="entry name" value="PENTAPEPTIDE REPEAT-CONTAINING PROTEIN"/>
    <property type="match status" value="1"/>
</dbReference>
<dbReference type="PANTHER" id="PTHR42999">
    <property type="entry name" value="ANTIBIOTIC RESISTANCE PROTEIN MCBG"/>
    <property type="match status" value="1"/>
</dbReference>
<sequence length="195" mass="22247">MIHNEELGLDKIEAGQDYQNCHFLVGTQKIRIADVNFVNCTFEQTDFSHSEWLDCSFKGINFSNKHFEQSVFYRDKFDTCNLLGVECFENTWKDTQLSACRADYINFSSSKMTHCQLRDTSFKEALFYDVTFNSGLLTTDCTFDESSFSGSKLKGVDLSKSEFTTIEFTPAYLQGLIINQFQAASLIATLGVEIR</sequence>
<evidence type="ECO:0000313" key="2">
    <source>
        <dbReference type="Proteomes" id="UP000051236"/>
    </source>
</evidence>
<dbReference type="EMBL" id="AZGA01000084">
    <property type="protein sequence ID" value="KRM31130.1"/>
    <property type="molecule type" value="Genomic_DNA"/>
</dbReference>
<evidence type="ECO:0000313" key="1">
    <source>
        <dbReference type="EMBL" id="KRM31130.1"/>
    </source>
</evidence>
<dbReference type="RefSeq" id="WP_057002910.1">
    <property type="nucleotide sequence ID" value="NZ_AZGA01000084.1"/>
</dbReference>
<dbReference type="InterPro" id="IPR052949">
    <property type="entry name" value="PA_immunity-related"/>
</dbReference>
<protein>
    <submittedName>
        <fullName evidence="1">Quinolone resistance protein</fullName>
    </submittedName>
</protein>
<name>A0A0R1XLI4_9LACO</name>
<dbReference type="STRING" id="1423734.FC83_GL001134"/>
<dbReference type="Gene3D" id="2.160.20.80">
    <property type="entry name" value="E3 ubiquitin-protein ligase SopA"/>
    <property type="match status" value="1"/>
</dbReference>
<dbReference type="SUPFAM" id="SSF141571">
    <property type="entry name" value="Pentapeptide repeat-like"/>
    <property type="match status" value="1"/>
</dbReference>
<dbReference type="Proteomes" id="UP000051236">
    <property type="component" value="Unassembled WGS sequence"/>
</dbReference>
<comment type="caution">
    <text evidence="1">The sequence shown here is derived from an EMBL/GenBank/DDBJ whole genome shotgun (WGS) entry which is preliminary data.</text>
</comment>
<dbReference type="PATRIC" id="fig|1423734.3.peg.1146"/>
<keyword evidence="2" id="KW-1185">Reference proteome</keyword>
<dbReference type="Pfam" id="PF00805">
    <property type="entry name" value="Pentapeptide"/>
    <property type="match status" value="1"/>
</dbReference>
<dbReference type="InterPro" id="IPR001646">
    <property type="entry name" value="5peptide_repeat"/>
</dbReference>